<dbReference type="Proteomes" id="UP000749559">
    <property type="component" value="Unassembled WGS sequence"/>
</dbReference>
<dbReference type="AlphaFoldDB" id="A0A8S4QCA0"/>
<organism evidence="1 2">
    <name type="scientific">Owenia fusiformis</name>
    <name type="common">Polychaete worm</name>
    <dbReference type="NCBI Taxonomy" id="6347"/>
    <lineage>
        <taxon>Eukaryota</taxon>
        <taxon>Metazoa</taxon>
        <taxon>Spiralia</taxon>
        <taxon>Lophotrochozoa</taxon>
        <taxon>Annelida</taxon>
        <taxon>Polychaeta</taxon>
        <taxon>Sedentaria</taxon>
        <taxon>Canalipalpata</taxon>
        <taxon>Sabellida</taxon>
        <taxon>Oweniida</taxon>
        <taxon>Oweniidae</taxon>
        <taxon>Owenia</taxon>
    </lineage>
</organism>
<reference evidence="1" key="1">
    <citation type="submission" date="2022-03" db="EMBL/GenBank/DDBJ databases">
        <authorList>
            <person name="Martin C."/>
        </authorList>
    </citation>
    <scope>NUCLEOTIDE SEQUENCE</scope>
</reference>
<keyword evidence="2" id="KW-1185">Reference proteome</keyword>
<evidence type="ECO:0000313" key="2">
    <source>
        <dbReference type="Proteomes" id="UP000749559"/>
    </source>
</evidence>
<accession>A0A8S4QCA0</accession>
<sequence length="108" mass="12031">MTLPLRLTVLTEIQKVCNVVGGIDTHQLHLINGAKDGLMRLIEPDAKIIVIEMDFSMTRPPQLRVWGETVKAITNILDATPRGEKFHYRVEGVTLREGPRGTPGSDNE</sequence>
<protein>
    <submittedName>
        <fullName evidence="1">Uncharacterized protein</fullName>
    </submittedName>
</protein>
<proteinExistence type="predicted"/>
<gene>
    <name evidence="1" type="ORF">OFUS_LOCUS26813</name>
</gene>
<evidence type="ECO:0000313" key="1">
    <source>
        <dbReference type="EMBL" id="CAH1803202.1"/>
    </source>
</evidence>
<name>A0A8S4QCA0_OWEFU</name>
<comment type="caution">
    <text evidence="1">The sequence shown here is derived from an EMBL/GenBank/DDBJ whole genome shotgun (WGS) entry which is preliminary data.</text>
</comment>
<dbReference type="EMBL" id="CAIIXF020000309">
    <property type="protein sequence ID" value="CAH1803202.1"/>
    <property type="molecule type" value="Genomic_DNA"/>
</dbReference>